<evidence type="ECO:0000256" key="1">
    <source>
        <dbReference type="ARBA" id="ARBA00001713"/>
    </source>
</evidence>
<proteinExistence type="predicted"/>
<evidence type="ECO:0000313" key="5">
    <source>
        <dbReference type="Proteomes" id="UP001321825"/>
    </source>
</evidence>
<dbReference type="GO" id="GO:0009052">
    <property type="term" value="P:pentose-phosphate shunt, non-oxidative branch"/>
    <property type="evidence" value="ECO:0007669"/>
    <property type="project" value="InterPro"/>
</dbReference>
<accession>A0AAU9CPS6</accession>
<dbReference type="SUPFAM" id="SSF100950">
    <property type="entry name" value="NagB/RpiA/CoA transferase-like"/>
    <property type="match status" value="1"/>
</dbReference>
<evidence type="ECO:0000256" key="2">
    <source>
        <dbReference type="ARBA" id="ARBA00023235"/>
    </source>
</evidence>
<organism evidence="4 5">
    <name type="scientific">Methylomarinovum caldicuralii</name>
    <dbReference type="NCBI Taxonomy" id="438856"/>
    <lineage>
        <taxon>Bacteria</taxon>
        <taxon>Pseudomonadati</taxon>
        <taxon>Pseudomonadota</taxon>
        <taxon>Gammaproteobacteria</taxon>
        <taxon>Methylococcales</taxon>
        <taxon>Methylothermaceae</taxon>
        <taxon>Methylomarinovum</taxon>
    </lineage>
</organism>
<dbReference type="Proteomes" id="UP001321825">
    <property type="component" value="Chromosome"/>
</dbReference>
<dbReference type="InterPro" id="IPR004788">
    <property type="entry name" value="Ribose5P_isomerase_type_A"/>
</dbReference>
<dbReference type="RefSeq" id="WP_317704359.1">
    <property type="nucleotide sequence ID" value="NZ_AP024714.1"/>
</dbReference>
<dbReference type="EMBL" id="AP024714">
    <property type="protein sequence ID" value="BCX81938.1"/>
    <property type="molecule type" value="Genomic_DNA"/>
</dbReference>
<sequence length="224" mass="24045">MSDKNLVARQAARQIESGMLVGLGTGSTADLFIEALARRHREEGLQITTVSSSPVSAVKAEQLGLPQIAVEQVVRLDVYVDGADEVAPDLTLLKGRGQDLVREKLLARAAERFWVLIDASKEVGRIGARFPIPVEVWPFAWRAVRGLIGELGGTAELRLNQAGVAVTSAGGMVLDCRFSDEPTPEVLDALLSEMPGVMEHGIFHQLATTVLVAADGQVCERHAT</sequence>
<dbReference type="NCBIfam" id="NF001924">
    <property type="entry name" value="PRK00702.1"/>
    <property type="match status" value="1"/>
</dbReference>
<evidence type="ECO:0000313" key="4">
    <source>
        <dbReference type="EMBL" id="BCX81938.1"/>
    </source>
</evidence>
<dbReference type="KEGG" id="mcau:MIT9_P1520"/>
<dbReference type="CDD" id="cd01398">
    <property type="entry name" value="RPI_A"/>
    <property type="match status" value="1"/>
</dbReference>
<reference evidence="5" key="1">
    <citation type="journal article" date="2024" name="Int. J. Syst. Evol. Microbiol.">
        <title>Methylomarinovum tepidoasis sp. nov., a moderately thermophilic methanotroph of the family Methylothermaceae isolated from a deep-sea hydrothermal field.</title>
        <authorList>
            <person name="Hirayama H."/>
            <person name="Takaki Y."/>
            <person name="Abe M."/>
            <person name="Miyazaki M."/>
            <person name="Uematsu K."/>
            <person name="Matsui Y."/>
            <person name="Takai K."/>
        </authorList>
    </citation>
    <scope>NUCLEOTIDE SEQUENCE [LARGE SCALE GENOMIC DNA]</scope>
    <source>
        <strain evidence="5">IT-9</strain>
    </source>
</reference>
<dbReference type="Pfam" id="PF06026">
    <property type="entry name" value="Rib_5-P_isom_A"/>
    <property type="match status" value="1"/>
</dbReference>
<dbReference type="InterPro" id="IPR037171">
    <property type="entry name" value="NagB/RpiA_transferase-like"/>
</dbReference>
<gene>
    <name evidence="4" type="ORF">MIT9_P1520</name>
</gene>
<dbReference type="AlphaFoldDB" id="A0AAU9CPS6"/>
<dbReference type="FunFam" id="3.40.50.1360:FF:000001">
    <property type="entry name" value="Ribose-5-phosphate isomerase A"/>
    <property type="match status" value="1"/>
</dbReference>
<dbReference type="PANTHER" id="PTHR11934:SF0">
    <property type="entry name" value="RIBOSE-5-PHOSPHATE ISOMERASE"/>
    <property type="match status" value="1"/>
</dbReference>
<dbReference type="NCBIfam" id="TIGR00021">
    <property type="entry name" value="rpiA"/>
    <property type="match status" value="1"/>
</dbReference>
<dbReference type="GO" id="GO:0005829">
    <property type="term" value="C:cytosol"/>
    <property type="evidence" value="ECO:0007669"/>
    <property type="project" value="TreeGrafter"/>
</dbReference>
<dbReference type="GO" id="GO:0006014">
    <property type="term" value="P:D-ribose metabolic process"/>
    <property type="evidence" value="ECO:0007669"/>
    <property type="project" value="TreeGrafter"/>
</dbReference>
<keyword evidence="5" id="KW-1185">Reference proteome</keyword>
<comment type="catalytic activity">
    <reaction evidence="1">
        <text>aldehydo-D-ribose 5-phosphate = D-ribulose 5-phosphate</text>
        <dbReference type="Rhea" id="RHEA:14657"/>
        <dbReference type="ChEBI" id="CHEBI:58121"/>
        <dbReference type="ChEBI" id="CHEBI:58273"/>
        <dbReference type="EC" id="5.3.1.6"/>
    </reaction>
</comment>
<dbReference type="EC" id="5.3.1.6" evidence="3"/>
<evidence type="ECO:0000256" key="3">
    <source>
        <dbReference type="NCBIfam" id="TIGR00021"/>
    </source>
</evidence>
<dbReference type="SUPFAM" id="SSF75445">
    <property type="entry name" value="D-ribose-5-phosphate isomerase (RpiA), lid domain"/>
    <property type="match status" value="1"/>
</dbReference>
<protein>
    <recommendedName>
        <fullName evidence="3">Ribose 5-phosphate isomerase A</fullName>
        <ecNumber evidence="3">5.3.1.6</ecNumber>
    </recommendedName>
</protein>
<dbReference type="GO" id="GO:0004751">
    <property type="term" value="F:ribose-5-phosphate isomerase activity"/>
    <property type="evidence" value="ECO:0007669"/>
    <property type="project" value="UniProtKB-UniRule"/>
</dbReference>
<name>A0AAU9CPS6_9GAMM</name>
<dbReference type="PANTHER" id="PTHR11934">
    <property type="entry name" value="RIBOSE-5-PHOSPHATE ISOMERASE"/>
    <property type="match status" value="1"/>
</dbReference>
<dbReference type="Gene3D" id="3.30.70.260">
    <property type="match status" value="1"/>
</dbReference>
<keyword evidence="2 4" id="KW-0413">Isomerase</keyword>
<dbReference type="Gene3D" id="3.40.50.1360">
    <property type="match status" value="1"/>
</dbReference>